<comment type="similarity">
    <text evidence="2">Belongs to the membrane fusion protein (MFP) (TC 8.A.1) family.</text>
</comment>
<keyword evidence="5" id="KW-0812">Transmembrane</keyword>
<keyword evidence="5" id="KW-0472">Membrane</keyword>
<feature type="domain" description="YknX-like barrel-sandwich hybrid" evidence="6">
    <location>
        <begin position="74"/>
        <end position="228"/>
    </location>
</feature>
<sequence>MARLKQKTMTKRTKIMISSGVVVLLTIIGTTLYFQSNKSVSESHDTGYSSVNVKEGTISSTTLLSGMVKAESEEYIYFDASKGTDATVSVNVGDKVTKGQQLVQYNTSTAQAAYDSAIRNLNKIGRQINYLKTHGVPIAESQEPQVSSSSEEPTIGSTVSPSATDSASYNQQLQDLNDAYADAQSEVNKAQELLNQTVIVSGGDGTVVEVNKDLDPSSKESQTLVHVASEGQLQVKGSLTEYDLANIKKDQLVKIKSKVYPEKEWQGKISYISNYPSQENTSQGAPASEKSSTSSTTNYEYKANITSPLDELKQGFTVSVEVVNESKHLLVPVSSVFKEGKKSYVWVYDDSSSKVKKREVTIGNADAKNQEILTGLENGQIVIANPNDSIKENKKLKGVESEDVKAKTESEVTK</sequence>
<feature type="region of interest" description="Disordered" evidence="4">
    <location>
        <begin position="141"/>
        <end position="167"/>
    </location>
</feature>
<feature type="region of interest" description="Disordered" evidence="4">
    <location>
        <begin position="392"/>
        <end position="414"/>
    </location>
</feature>
<evidence type="ECO:0000259" key="7">
    <source>
        <dbReference type="Pfam" id="PF25989"/>
    </source>
</evidence>
<dbReference type="InterPro" id="IPR050465">
    <property type="entry name" value="UPF0194_transport"/>
</dbReference>
<evidence type="ECO:0000313" key="9">
    <source>
        <dbReference type="EMBL" id="PCH12204.1"/>
    </source>
</evidence>
<organism evidence="9 10">
    <name type="scientific">Streptococcus parauberis</name>
    <dbReference type="NCBI Taxonomy" id="1348"/>
    <lineage>
        <taxon>Bacteria</taxon>
        <taxon>Bacillati</taxon>
        <taxon>Bacillota</taxon>
        <taxon>Bacilli</taxon>
        <taxon>Lactobacillales</taxon>
        <taxon>Streptococcaceae</taxon>
        <taxon>Streptococcus</taxon>
    </lineage>
</organism>
<dbReference type="Gene3D" id="2.40.420.20">
    <property type="match status" value="1"/>
</dbReference>
<dbReference type="PANTHER" id="PTHR32347">
    <property type="entry name" value="EFFLUX SYSTEM COMPONENT YKNX-RELATED"/>
    <property type="match status" value="1"/>
</dbReference>
<dbReference type="Pfam" id="PF25990">
    <property type="entry name" value="Beta-barrel_YknX"/>
    <property type="match status" value="1"/>
</dbReference>
<dbReference type="InterPro" id="IPR006143">
    <property type="entry name" value="RND_pump_MFP"/>
</dbReference>
<name>A0A854WPZ3_9STRE</name>
<evidence type="ECO:0000259" key="6">
    <source>
        <dbReference type="Pfam" id="PF25984"/>
    </source>
</evidence>
<dbReference type="EMBL" id="NSGR01000008">
    <property type="protein sequence ID" value="PCH12204.1"/>
    <property type="molecule type" value="Genomic_DNA"/>
</dbReference>
<evidence type="ECO:0000259" key="8">
    <source>
        <dbReference type="Pfam" id="PF25990"/>
    </source>
</evidence>
<feature type="transmembrane region" description="Helical" evidence="5">
    <location>
        <begin position="15"/>
        <end position="34"/>
    </location>
</feature>
<keyword evidence="5" id="KW-1133">Transmembrane helix</keyword>
<dbReference type="InterPro" id="IPR058637">
    <property type="entry name" value="YknX-like_C"/>
</dbReference>
<gene>
    <name evidence="9" type="primary">yknX</name>
    <name evidence="9" type="ORF">A9Y57_00919</name>
</gene>
<evidence type="ECO:0000256" key="3">
    <source>
        <dbReference type="ARBA" id="ARBA00023054"/>
    </source>
</evidence>
<dbReference type="Pfam" id="PF25984">
    <property type="entry name" value="BSH_YknX"/>
    <property type="match status" value="1"/>
</dbReference>
<dbReference type="AlphaFoldDB" id="A0A854WPZ3"/>
<evidence type="ECO:0000256" key="5">
    <source>
        <dbReference type="SAM" id="Phobius"/>
    </source>
</evidence>
<comment type="subcellular location">
    <subcellularLocation>
        <location evidence="1">Cell envelope</location>
    </subcellularLocation>
</comment>
<reference evidence="9 10" key="1">
    <citation type="submission" date="2016-06" db="EMBL/GenBank/DDBJ databases">
        <authorList>
            <person name="Haines A.N."/>
            <person name="Council K.R."/>
        </authorList>
    </citation>
    <scope>NUCLEOTIDE SEQUENCE [LARGE SCALE GENOMIC DNA]</scope>
    <source>
        <strain evidence="9 10">SP158-29</strain>
    </source>
</reference>
<evidence type="ECO:0000256" key="4">
    <source>
        <dbReference type="SAM" id="MobiDB-lite"/>
    </source>
</evidence>
<dbReference type="Proteomes" id="UP000217465">
    <property type="component" value="Unassembled WGS sequence"/>
</dbReference>
<accession>A0A854WPZ3</accession>
<feature type="domain" description="YknX-like C-terminal permuted SH3-like" evidence="7">
    <location>
        <begin position="330"/>
        <end position="392"/>
    </location>
</feature>
<dbReference type="PANTHER" id="PTHR32347:SF14">
    <property type="entry name" value="EFFLUX SYSTEM COMPONENT YKNX-RELATED"/>
    <property type="match status" value="1"/>
</dbReference>
<dbReference type="GO" id="GO:0016020">
    <property type="term" value="C:membrane"/>
    <property type="evidence" value="ECO:0007669"/>
    <property type="project" value="InterPro"/>
</dbReference>
<evidence type="ECO:0000313" key="10">
    <source>
        <dbReference type="Proteomes" id="UP000217465"/>
    </source>
</evidence>
<dbReference type="InterPro" id="IPR058639">
    <property type="entry name" value="BSH_YknX-like"/>
</dbReference>
<feature type="domain" description="YknX-like beta-barrel" evidence="8">
    <location>
        <begin position="233"/>
        <end position="322"/>
    </location>
</feature>
<keyword evidence="3" id="KW-0175">Coiled coil</keyword>
<dbReference type="GO" id="GO:0030313">
    <property type="term" value="C:cell envelope"/>
    <property type="evidence" value="ECO:0007669"/>
    <property type="project" value="UniProtKB-SubCell"/>
</dbReference>
<dbReference type="NCBIfam" id="TIGR01730">
    <property type="entry name" value="RND_mfp"/>
    <property type="match status" value="1"/>
</dbReference>
<dbReference type="Pfam" id="PF25989">
    <property type="entry name" value="YknX_C"/>
    <property type="match status" value="1"/>
</dbReference>
<feature type="region of interest" description="Disordered" evidence="4">
    <location>
        <begin position="276"/>
        <end position="297"/>
    </location>
</feature>
<dbReference type="InterPro" id="IPR058636">
    <property type="entry name" value="Beta-barrel_YknX"/>
</dbReference>
<evidence type="ECO:0000256" key="2">
    <source>
        <dbReference type="ARBA" id="ARBA00009477"/>
    </source>
</evidence>
<feature type="compositionally biased region" description="Low complexity" evidence="4">
    <location>
        <begin position="141"/>
        <end position="153"/>
    </location>
</feature>
<comment type="caution">
    <text evidence="9">The sequence shown here is derived from an EMBL/GenBank/DDBJ whole genome shotgun (WGS) entry which is preliminary data.</text>
</comment>
<evidence type="ECO:0000256" key="1">
    <source>
        <dbReference type="ARBA" id="ARBA00004196"/>
    </source>
</evidence>
<dbReference type="GO" id="GO:0022857">
    <property type="term" value="F:transmembrane transporter activity"/>
    <property type="evidence" value="ECO:0007669"/>
    <property type="project" value="InterPro"/>
</dbReference>
<protein>
    <submittedName>
        <fullName evidence="9">Putative efflux system component YknX</fullName>
    </submittedName>
</protein>
<dbReference type="RefSeq" id="WP_096633494.1">
    <property type="nucleotide sequence ID" value="NZ_LQRM01000009.1"/>
</dbReference>
<proteinExistence type="inferred from homology"/>
<feature type="compositionally biased region" description="Polar residues" evidence="4">
    <location>
        <begin position="155"/>
        <end position="167"/>
    </location>
</feature>
<dbReference type="Gene3D" id="2.40.30.170">
    <property type="match status" value="1"/>
</dbReference>